<evidence type="ECO:0000256" key="2">
    <source>
        <dbReference type="ARBA" id="ARBA00004123"/>
    </source>
</evidence>
<dbReference type="Pfam" id="PF13359">
    <property type="entry name" value="DDE_Tnp_4"/>
    <property type="match status" value="1"/>
</dbReference>
<dbReference type="InterPro" id="IPR027806">
    <property type="entry name" value="HARBI1_dom"/>
</dbReference>
<reference evidence="10 11" key="1">
    <citation type="submission" date="2023-09" db="EMBL/GenBank/DDBJ databases">
        <authorList>
            <person name="Wang M."/>
        </authorList>
    </citation>
    <scope>NUCLEOTIDE SEQUENCE [LARGE SCALE GENOMIC DNA]</scope>
    <source>
        <strain evidence="10">GT-2023</strain>
        <tissue evidence="10">Liver</tissue>
    </source>
</reference>
<evidence type="ECO:0000256" key="6">
    <source>
        <dbReference type="ARBA" id="ARBA00022801"/>
    </source>
</evidence>
<comment type="caution">
    <text evidence="10">The sequence shown here is derived from an EMBL/GenBank/DDBJ whole genome shotgun (WGS) entry which is preliminary data.</text>
</comment>
<gene>
    <name evidence="9" type="ORF">QQF64_028872</name>
    <name evidence="10" type="ORF">QQF64_028873</name>
</gene>
<keyword evidence="6" id="KW-0378">Hydrolase</keyword>
<evidence type="ECO:0000256" key="7">
    <source>
        <dbReference type="ARBA" id="ARBA00023242"/>
    </source>
</evidence>
<dbReference type="PANTHER" id="PTHR22930:SF85">
    <property type="entry name" value="GH03217P-RELATED"/>
    <property type="match status" value="1"/>
</dbReference>
<evidence type="ECO:0000256" key="5">
    <source>
        <dbReference type="ARBA" id="ARBA00022723"/>
    </source>
</evidence>
<dbReference type="Proteomes" id="UP001558613">
    <property type="component" value="Unassembled WGS sequence"/>
</dbReference>
<name>A0ABR3N7U4_9TELE</name>
<sequence>MRRDSFMFLCSKLRPCLERQRTCYRVPLTVEQRVAVTLWRLATNIEYRSISHLFGIGLLTACIVTQQVVSAILQILKPNLIKVPTGNNLRNVINGFRDRWGFPQCAGAIDGTHVPIIAPHVNKCDFYNRKGYYTIILQGVVDHKLMFWDINVGWPGKVRDARVFGNSSIFQKGQSGRLFPPWTEEFQGVSVPICIVADAAYPLLPWLQKPFPETPGITQDQRLYNYRLSRARMCAERAFGRLKARWRCLLKRNDHNISKINKVVAACCTLYNYCESRGEMLDSELLENLEDGVNIEMGEESLIMSLVKIFAQL</sequence>
<evidence type="ECO:0000313" key="10">
    <source>
        <dbReference type="EMBL" id="KAL1273011.1"/>
    </source>
</evidence>
<keyword evidence="11" id="KW-1185">Reference proteome</keyword>
<evidence type="ECO:0000256" key="1">
    <source>
        <dbReference type="ARBA" id="ARBA00001968"/>
    </source>
</evidence>
<dbReference type="EMBL" id="JAYMGO010000006">
    <property type="protein sequence ID" value="KAL1273010.1"/>
    <property type="molecule type" value="Genomic_DNA"/>
</dbReference>
<evidence type="ECO:0000259" key="8">
    <source>
        <dbReference type="Pfam" id="PF13359"/>
    </source>
</evidence>
<feature type="domain" description="DDE Tnp4" evidence="8">
    <location>
        <begin position="109"/>
        <end position="272"/>
    </location>
</feature>
<keyword evidence="5" id="KW-0479">Metal-binding</keyword>
<evidence type="ECO:0000313" key="11">
    <source>
        <dbReference type="Proteomes" id="UP001558613"/>
    </source>
</evidence>
<evidence type="ECO:0000313" key="9">
    <source>
        <dbReference type="EMBL" id="KAL1273010.1"/>
    </source>
</evidence>
<comment type="subcellular location">
    <subcellularLocation>
        <location evidence="2">Nucleus</location>
    </subcellularLocation>
</comment>
<protein>
    <recommendedName>
        <fullName evidence="8">DDE Tnp4 domain-containing protein</fullName>
    </recommendedName>
</protein>
<organism evidence="10 11">
    <name type="scientific">Cirrhinus molitorella</name>
    <name type="common">mud carp</name>
    <dbReference type="NCBI Taxonomy" id="172907"/>
    <lineage>
        <taxon>Eukaryota</taxon>
        <taxon>Metazoa</taxon>
        <taxon>Chordata</taxon>
        <taxon>Craniata</taxon>
        <taxon>Vertebrata</taxon>
        <taxon>Euteleostomi</taxon>
        <taxon>Actinopterygii</taxon>
        <taxon>Neopterygii</taxon>
        <taxon>Teleostei</taxon>
        <taxon>Ostariophysi</taxon>
        <taxon>Cypriniformes</taxon>
        <taxon>Cyprinidae</taxon>
        <taxon>Labeoninae</taxon>
        <taxon>Labeonini</taxon>
        <taxon>Cirrhinus</taxon>
    </lineage>
</organism>
<dbReference type="PANTHER" id="PTHR22930">
    <property type="match status" value="1"/>
</dbReference>
<comment type="similarity">
    <text evidence="3">Belongs to the HARBI1 family.</text>
</comment>
<keyword evidence="4" id="KW-0540">Nuclease</keyword>
<evidence type="ECO:0000256" key="4">
    <source>
        <dbReference type="ARBA" id="ARBA00022722"/>
    </source>
</evidence>
<comment type="cofactor">
    <cofactor evidence="1">
        <name>a divalent metal cation</name>
        <dbReference type="ChEBI" id="CHEBI:60240"/>
    </cofactor>
</comment>
<evidence type="ECO:0000256" key="3">
    <source>
        <dbReference type="ARBA" id="ARBA00006958"/>
    </source>
</evidence>
<dbReference type="InterPro" id="IPR045249">
    <property type="entry name" value="HARBI1-like"/>
</dbReference>
<proteinExistence type="inferred from homology"/>
<accession>A0ABR3N7U4</accession>
<dbReference type="EMBL" id="JAYMGO010000006">
    <property type="protein sequence ID" value="KAL1273011.1"/>
    <property type="molecule type" value="Genomic_DNA"/>
</dbReference>
<keyword evidence="7" id="KW-0539">Nucleus</keyword>